<name>A0A545T540_9GAMM</name>
<evidence type="ECO:0000313" key="10">
    <source>
        <dbReference type="EMBL" id="TQV72288.1"/>
    </source>
</evidence>
<dbReference type="FunFam" id="1.10.340.30:FF:000009">
    <property type="entry name" value="DNA-3-methyladenine glycosylase I"/>
    <property type="match status" value="1"/>
</dbReference>
<evidence type="ECO:0000256" key="4">
    <source>
        <dbReference type="ARBA" id="ARBA00022833"/>
    </source>
</evidence>
<dbReference type="NCBIfam" id="TIGR00624">
    <property type="entry name" value="tag"/>
    <property type="match status" value="1"/>
</dbReference>
<dbReference type="PANTHER" id="PTHR30037:SF4">
    <property type="entry name" value="DNA-3-METHYLADENINE GLYCOSYLASE I"/>
    <property type="match status" value="1"/>
</dbReference>
<evidence type="ECO:0000256" key="1">
    <source>
        <dbReference type="ARBA" id="ARBA00022723"/>
    </source>
</evidence>
<dbReference type="EMBL" id="VIKR01000005">
    <property type="protein sequence ID" value="TQV72288.1"/>
    <property type="molecule type" value="Genomic_DNA"/>
</dbReference>
<dbReference type="Gene3D" id="1.10.340.30">
    <property type="entry name" value="Hypothetical protein, domain 2"/>
    <property type="match status" value="1"/>
</dbReference>
<keyword evidence="3" id="KW-0378">Hydrolase</keyword>
<reference evidence="10 11" key="1">
    <citation type="submission" date="2019-06" db="EMBL/GenBank/DDBJ databases">
        <title>Draft genome of Aliikangiella marina GYP-15.</title>
        <authorList>
            <person name="Wang G."/>
        </authorList>
    </citation>
    <scope>NUCLEOTIDE SEQUENCE [LARGE SCALE GENOMIC DNA]</scope>
    <source>
        <strain evidence="10 11">GYP-15</strain>
    </source>
</reference>
<dbReference type="GO" id="GO:0008725">
    <property type="term" value="F:DNA-3-methyladenine glycosylase activity"/>
    <property type="evidence" value="ECO:0007669"/>
    <property type="project" value="UniProtKB-EC"/>
</dbReference>
<dbReference type="GO" id="GO:0046872">
    <property type="term" value="F:metal ion binding"/>
    <property type="evidence" value="ECO:0007669"/>
    <property type="project" value="UniProtKB-KW"/>
</dbReference>
<protein>
    <recommendedName>
        <fullName evidence="8">DNA-3-methyladenine glycosylase I</fullName>
        <ecNumber evidence="8">3.2.2.20</ecNumber>
    </recommendedName>
</protein>
<keyword evidence="11" id="KW-1185">Reference proteome</keyword>
<dbReference type="GO" id="GO:0006284">
    <property type="term" value="P:base-excision repair"/>
    <property type="evidence" value="ECO:0007669"/>
    <property type="project" value="InterPro"/>
</dbReference>
<dbReference type="InterPro" id="IPR005019">
    <property type="entry name" value="Adenine_glyco"/>
</dbReference>
<evidence type="ECO:0000256" key="9">
    <source>
        <dbReference type="PIRSR" id="PIRSR604597-1"/>
    </source>
</evidence>
<dbReference type="Proteomes" id="UP000317839">
    <property type="component" value="Unassembled WGS sequence"/>
</dbReference>
<gene>
    <name evidence="10" type="ORF">FLL45_18900</name>
</gene>
<dbReference type="EC" id="3.2.2.20" evidence="8"/>
<accession>A0A545T540</accession>
<evidence type="ECO:0000256" key="7">
    <source>
        <dbReference type="ARBA" id="ARBA00057608"/>
    </source>
</evidence>
<feature type="binding site" evidence="9">
    <location>
        <position position="17"/>
    </location>
    <ligand>
        <name>Zn(2+)</name>
        <dbReference type="ChEBI" id="CHEBI:29105"/>
    </ligand>
</feature>
<dbReference type="InterPro" id="IPR011257">
    <property type="entry name" value="DNA_glycosylase"/>
</dbReference>
<dbReference type="InterPro" id="IPR052891">
    <property type="entry name" value="DNA-3mA_glycosylase"/>
</dbReference>
<keyword evidence="2" id="KW-0227">DNA damage</keyword>
<dbReference type="Pfam" id="PF03352">
    <property type="entry name" value="Adenine_glyco"/>
    <property type="match status" value="1"/>
</dbReference>
<comment type="function">
    <text evidence="7">Hydrolysis of the deoxyribose N-glycosidic bond to excise 3-methyladenine from the damaged DNA polymer formed by alkylation lesions.</text>
</comment>
<comment type="catalytic activity">
    <reaction evidence="6">
        <text>Hydrolysis of alkylated DNA, releasing 3-methyladenine.</text>
        <dbReference type="EC" id="3.2.2.20"/>
    </reaction>
</comment>
<evidence type="ECO:0000256" key="8">
    <source>
        <dbReference type="ARBA" id="ARBA00066766"/>
    </source>
</evidence>
<evidence type="ECO:0000256" key="5">
    <source>
        <dbReference type="ARBA" id="ARBA00023204"/>
    </source>
</evidence>
<evidence type="ECO:0000256" key="6">
    <source>
        <dbReference type="ARBA" id="ARBA00052558"/>
    </source>
</evidence>
<organism evidence="10 11">
    <name type="scientific">Aliikangiella marina</name>
    <dbReference type="NCBI Taxonomy" id="1712262"/>
    <lineage>
        <taxon>Bacteria</taxon>
        <taxon>Pseudomonadati</taxon>
        <taxon>Pseudomonadota</taxon>
        <taxon>Gammaproteobacteria</taxon>
        <taxon>Oceanospirillales</taxon>
        <taxon>Pleioneaceae</taxon>
        <taxon>Aliikangiella</taxon>
    </lineage>
</organism>
<keyword evidence="1 9" id="KW-0479">Metal-binding</keyword>
<dbReference type="SUPFAM" id="SSF48150">
    <property type="entry name" value="DNA-glycosylase"/>
    <property type="match status" value="1"/>
</dbReference>
<sequence>MNRCAWVGKEQIYIDYHDQEWGVPVYDSQELFQHLLLDGAQAGLSWITVLKKRDNYRKAFYNFDPIKMAKMTDAELENQLQNPGIIRNRLKVFGFRKNAVAYLKIQAQQSFSEFLWHFVGGKPKVNHWKSLQDVPVNTPESDAMSKALKKAGFTFVGTTICYAFMQAVGMVNDHTVDCFRHNYPD</sequence>
<feature type="binding site" evidence="9">
    <location>
        <position position="178"/>
    </location>
    <ligand>
        <name>Zn(2+)</name>
        <dbReference type="ChEBI" id="CHEBI:29105"/>
    </ligand>
</feature>
<feature type="binding site" evidence="9">
    <location>
        <position position="174"/>
    </location>
    <ligand>
        <name>Zn(2+)</name>
        <dbReference type="ChEBI" id="CHEBI:29105"/>
    </ligand>
</feature>
<evidence type="ECO:0000256" key="3">
    <source>
        <dbReference type="ARBA" id="ARBA00022801"/>
    </source>
</evidence>
<proteinExistence type="predicted"/>
<comment type="caution">
    <text evidence="10">The sequence shown here is derived from an EMBL/GenBank/DDBJ whole genome shotgun (WGS) entry which is preliminary data.</text>
</comment>
<dbReference type="InterPro" id="IPR004597">
    <property type="entry name" value="Tag"/>
</dbReference>
<keyword evidence="4 9" id="KW-0862">Zinc</keyword>
<dbReference type="RefSeq" id="WP_142943618.1">
    <property type="nucleotide sequence ID" value="NZ_VIKR01000005.1"/>
</dbReference>
<dbReference type="AlphaFoldDB" id="A0A545T540"/>
<dbReference type="PANTHER" id="PTHR30037">
    <property type="entry name" value="DNA-3-METHYLADENINE GLYCOSYLASE 1"/>
    <property type="match status" value="1"/>
</dbReference>
<keyword evidence="5" id="KW-0234">DNA repair</keyword>
<evidence type="ECO:0000256" key="2">
    <source>
        <dbReference type="ARBA" id="ARBA00022763"/>
    </source>
</evidence>
<evidence type="ECO:0000313" key="11">
    <source>
        <dbReference type="Proteomes" id="UP000317839"/>
    </source>
</evidence>
<dbReference type="OrthoDB" id="9807664at2"/>
<feature type="binding site" evidence="9">
    <location>
        <position position="4"/>
    </location>
    <ligand>
        <name>Zn(2+)</name>
        <dbReference type="ChEBI" id="CHEBI:29105"/>
    </ligand>
</feature>